<feature type="compositionally biased region" description="Basic residues" evidence="1">
    <location>
        <begin position="1"/>
        <end position="13"/>
    </location>
</feature>
<gene>
    <name evidence="2" type="ORF">AVDCRST_MAG20-2457</name>
</gene>
<reference evidence="2" key="1">
    <citation type="submission" date="2020-02" db="EMBL/GenBank/DDBJ databases">
        <authorList>
            <person name="Meier V. D."/>
        </authorList>
    </citation>
    <scope>NUCLEOTIDE SEQUENCE</scope>
    <source>
        <strain evidence="2">AVDCRST_MAG20</strain>
    </source>
</reference>
<accession>A0A6J4IQT1</accession>
<evidence type="ECO:0000256" key="1">
    <source>
        <dbReference type="SAM" id="MobiDB-lite"/>
    </source>
</evidence>
<protein>
    <submittedName>
        <fullName evidence="2">GDP-mannose 4,6-dehydratase</fullName>
        <ecNumber evidence="2">4.2.1.47</ecNumber>
    </submittedName>
</protein>
<feature type="non-terminal residue" evidence="2">
    <location>
        <position position="1"/>
    </location>
</feature>
<feature type="compositionally biased region" description="Basic and acidic residues" evidence="1">
    <location>
        <begin position="303"/>
        <end position="312"/>
    </location>
</feature>
<feature type="compositionally biased region" description="Basic residues" evidence="1">
    <location>
        <begin position="235"/>
        <end position="246"/>
    </location>
</feature>
<feature type="compositionally biased region" description="Basic residues" evidence="1">
    <location>
        <begin position="260"/>
        <end position="272"/>
    </location>
</feature>
<feature type="compositionally biased region" description="Basic and acidic residues" evidence="1">
    <location>
        <begin position="81"/>
        <end position="107"/>
    </location>
</feature>
<name>A0A6J4IQT1_9ACTN</name>
<sequence>EHARPHHRHHRPGRLPPGRAAARQGLRRGRDGAAQQHGELRAHRPHPGPDHLRPGRPARRGVDDQHAPGAPTGGGLQPRSPELRPDELRPARAHRRDDGPRCDPDARRHPHRGPGHPLLPGQLERDVRQGPGGPAVGVDAVLPPLPLRRGQALRPLDHHQLPGELRPARLVGHPLQPRGAAARPRVRDPEDHPHRRQDQARDGDRAPARQPRRPAGLGLRRRLRRGHVAHAPAGRARRLRGGHRRDARGAGVLRGGLRARGPRLPRLRRAGRALHATGRGRPPRRRPEQGPRRPRLGAPDVVPRPRDDDGGRRPRAPAGRPAQHQRQL</sequence>
<feature type="region of interest" description="Disordered" evidence="1">
    <location>
        <begin position="165"/>
        <end position="328"/>
    </location>
</feature>
<feature type="non-terminal residue" evidence="2">
    <location>
        <position position="328"/>
    </location>
</feature>
<feature type="compositionally biased region" description="Basic and acidic residues" evidence="1">
    <location>
        <begin position="38"/>
        <end position="53"/>
    </location>
</feature>
<feature type="compositionally biased region" description="Basic residues" evidence="1">
    <location>
        <begin position="219"/>
        <end position="228"/>
    </location>
</feature>
<proteinExistence type="predicted"/>
<feature type="region of interest" description="Disordered" evidence="1">
    <location>
        <begin position="1"/>
        <end position="142"/>
    </location>
</feature>
<feature type="compositionally biased region" description="Basic and acidic residues" evidence="1">
    <location>
        <begin position="185"/>
        <end position="207"/>
    </location>
</feature>
<organism evidence="2">
    <name type="scientific">uncultured Acidimicrobiales bacterium</name>
    <dbReference type="NCBI Taxonomy" id="310071"/>
    <lineage>
        <taxon>Bacteria</taxon>
        <taxon>Bacillati</taxon>
        <taxon>Actinomycetota</taxon>
        <taxon>Acidimicrobiia</taxon>
        <taxon>Acidimicrobiales</taxon>
        <taxon>environmental samples</taxon>
    </lineage>
</organism>
<dbReference type="EMBL" id="CADCSY010000114">
    <property type="protein sequence ID" value="CAA9256506.1"/>
    <property type="molecule type" value="Genomic_DNA"/>
</dbReference>
<keyword evidence="2" id="KW-0456">Lyase</keyword>
<dbReference type="GO" id="GO:0008446">
    <property type="term" value="F:GDP-mannose 4,6-dehydratase activity"/>
    <property type="evidence" value="ECO:0007669"/>
    <property type="project" value="UniProtKB-EC"/>
</dbReference>
<dbReference type="AlphaFoldDB" id="A0A6J4IQT1"/>
<evidence type="ECO:0000313" key="2">
    <source>
        <dbReference type="EMBL" id="CAA9256506.1"/>
    </source>
</evidence>
<dbReference type="EC" id="4.2.1.47" evidence="2"/>